<dbReference type="EMBL" id="JBHSHD010000010">
    <property type="protein sequence ID" value="MFC4821262.1"/>
    <property type="molecule type" value="Genomic_DNA"/>
</dbReference>
<dbReference type="PANTHER" id="PTHR36109">
    <property type="entry name" value="MEMBRANE PROTEIN-RELATED"/>
    <property type="match status" value="1"/>
</dbReference>
<protein>
    <recommendedName>
        <fullName evidence="4">DUF1269 domain-containing protein</fullName>
    </recommendedName>
</protein>
<evidence type="ECO:0000256" key="1">
    <source>
        <dbReference type="SAM" id="Phobius"/>
    </source>
</evidence>
<dbReference type="PANTHER" id="PTHR36109:SF2">
    <property type="entry name" value="MEMBRANE PROTEIN"/>
    <property type="match status" value="1"/>
</dbReference>
<reference evidence="3" key="1">
    <citation type="journal article" date="2019" name="Int. J. Syst. Evol. Microbiol.">
        <title>The Global Catalogue of Microorganisms (GCM) 10K type strain sequencing project: providing services to taxonomists for standard genome sequencing and annotation.</title>
        <authorList>
            <consortium name="The Broad Institute Genomics Platform"/>
            <consortium name="The Broad Institute Genome Sequencing Center for Infectious Disease"/>
            <person name="Wu L."/>
            <person name="Ma J."/>
        </authorList>
    </citation>
    <scope>NUCLEOTIDE SEQUENCE [LARGE SCALE GENOMIC DNA]</scope>
    <source>
        <strain evidence="3">CCUG 30340</strain>
    </source>
</reference>
<keyword evidence="1" id="KW-1133">Transmembrane helix</keyword>
<evidence type="ECO:0008006" key="4">
    <source>
        <dbReference type="Google" id="ProtNLM"/>
    </source>
</evidence>
<keyword evidence="1" id="KW-0812">Transmembrane</keyword>
<name>A0ABV9R0I8_9GAMM</name>
<accession>A0ABV9R0I8</accession>
<keyword evidence="3" id="KW-1185">Reference proteome</keyword>
<feature type="transmembrane region" description="Helical" evidence="1">
    <location>
        <begin position="67"/>
        <end position="85"/>
    </location>
</feature>
<sequence>MKHRRVFSAADLATAKTAIEAARASGIQNGCISLITRADVELESIPAERLDATTDTIPAAIRGAAEGGAIGLVAGLVAILVPAIGMTIGGAALLTAIGAMVGTSSSALIGSAIPNEVRRQFEHEIERGRILVVIDGDRQSLAAAETALIEAGTRPLPFDHLSLTS</sequence>
<comment type="caution">
    <text evidence="2">The sequence shown here is derived from an EMBL/GenBank/DDBJ whole genome shotgun (WGS) entry which is preliminary data.</text>
</comment>
<dbReference type="InterPro" id="IPR052948">
    <property type="entry name" value="Low_temp-induced_all0457"/>
</dbReference>
<proteinExistence type="predicted"/>
<evidence type="ECO:0000313" key="2">
    <source>
        <dbReference type="EMBL" id="MFC4821262.1"/>
    </source>
</evidence>
<dbReference type="Proteomes" id="UP001595886">
    <property type="component" value="Unassembled WGS sequence"/>
</dbReference>
<dbReference type="RefSeq" id="WP_380021547.1">
    <property type="nucleotide sequence ID" value="NZ_JBHSHD010000010.1"/>
</dbReference>
<feature type="transmembrane region" description="Helical" evidence="1">
    <location>
        <begin position="91"/>
        <end position="113"/>
    </location>
</feature>
<organism evidence="2 3">
    <name type="scientific">Dokdonella ginsengisoli</name>
    <dbReference type="NCBI Taxonomy" id="363846"/>
    <lineage>
        <taxon>Bacteria</taxon>
        <taxon>Pseudomonadati</taxon>
        <taxon>Pseudomonadota</taxon>
        <taxon>Gammaproteobacteria</taxon>
        <taxon>Lysobacterales</taxon>
        <taxon>Rhodanobacteraceae</taxon>
        <taxon>Dokdonella</taxon>
    </lineage>
</organism>
<keyword evidence="1" id="KW-0472">Membrane</keyword>
<gene>
    <name evidence="2" type="ORF">ACFO6Q_13070</name>
</gene>
<evidence type="ECO:0000313" key="3">
    <source>
        <dbReference type="Proteomes" id="UP001595886"/>
    </source>
</evidence>